<dbReference type="AlphaFoldDB" id="A0A7M4DFV1"/>
<dbReference type="CDD" id="cd06193">
    <property type="entry name" value="siderophore_interacting"/>
    <property type="match status" value="1"/>
</dbReference>
<gene>
    <name evidence="2" type="primary">viuB_2</name>
    <name evidence="2" type="ORF">HALOF300_00995</name>
</gene>
<dbReference type="Pfam" id="PF08021">
    <property type="entry name" value="FAD_binding_9"/>
    <property type="match status" value="1"/>
</dbReference>
<proteinExistence type="predicted"/>
<dbReference type="InterPro" id="IPR017927">
    <property type="entry name" value="FAD-bd_FR_type"/>
</dbReference>
<dbReference type="InterPro" id="IPR007037">
    <property type="entry name" value="SIP_rossman_dom"/>
</dbReference>
<keyword evidence="3" id="KW-1185">Reference proteome</keyword>
<feature type="domain" description="FAD-binding FR-type" evidence="1">
    <location>
        <begin position="15"/>
        <end position="140"/>
    </location>
</feature>
<name>A0A7M4DFV1_9MICO</name>
<comment type="caution">
    <text evidence="2">The sequence shown here is derived from an EMBL/GenBank/DDBJ whole genome shotgun (WGS) entry which is preliminary data.</text>
</comment>
<dbReference type="Gene3D" id="2.40.30.10">
    <property type="entry name" value="Translation factors"/>
    <property type="match status" value="1"/>
</dbReference>
<dbReference type="RefSeq" id="WP_156739831.1">
    <property type="nucleotide sequence ID" value="NZ_CACRYJ010000016.1"/>
</dbReference>
<sequence>MTVSERPQRAQRVQRPQIVLQVLERIQLTPHMVRIVAGGPGIADVADNGSTDAYTKMVFAHPETDLTPPYDLAALRGELPPSLLPSMRTYTIRRFDLANGHIWIDFVVHGDAGLAGPWADAARPGDPVVLGGIGGGYAPDPDADWHLLAGDDSALPAIAAALEAMPSDARGVALLEVDGHADRLELTAPDGIRIEWLHRDGREAGTTTLLADAVRALEWREGRMQVFAHGERGAMKSLRPYLTDERGLDRSQLSLSAYWAHGRKEDTFQAEKREPIGQI</sequence>
<dbReference type="Pfam" id="PF04954">
    <property type="entry name" value="SIP"/>
    <property type="match status" value="1"/>
</dbReference>
<dbReference type="Gene3D" id="3.40.50.80">
    <property type="entry name" value="Nucleotide-binding domain of ferredoxin-NADP reductase (FNR) module"/>
    <property type="match status" value="1"/>
</dbReference>
<dbReference type="PANTHER" id="PTHR30157">
    <property type="entry name" value="FERRIC REDUCTASE, NADPH-DEPENDENT"/>
    <property type="match status" value="1"/>
</dbReference>
<accession>A0A7M4DFV1</accession>
<dbReference type="InterPro" id="IPR039374">
    <property type="entry name" value="SIP_fam"/>
</dbReference>
<protein>
    <submittedName>
        <fullName evidence="2">Vibriobactin utilization protein ViuB</fullName>
    </submittedName>
</protein>
<dbReference type="PROSITE" id="PS51384">
    <property type="entry name" value="FAD_FR"/>
    <property type="match status" value="1"/>
</dbReference>
<evidence type="ECO:0000313" key="3">
    <source>
        <dbReference type="Proteomes" id="UP000419743"/>
    </source>
</evidence>
<dbReference type="EMBL" id="CACRYJ010000016">
    <property type="protein sequence ID" value="VZO35794.1"/>
    <property type="molecule type" value="Genomic_DNA"/>
</dbReference>
<dbReference type="PANTHER" id="PTHR30157:SF0">
    <property type="entry name" value="NADPH-DEPENDENT FERRIC-CHELATE REDUCTASE"/>
    <property type="match status" value="1"/>
</dbReference>
<dbReference type="Proteomes" id="UP000419743">
    <property type="component" value="Unassembled WGS sequence"/>
</dbReference>
<organism evidence="2 3">
    <name type="scientific">Occultella aeris</name>
    <dbReference type="NCBI Taxonomy" id="2761496"/>
    <lineage>
        <taxon>Bacteria</taxon>
        <taxon>Bacillati</taxon>
        <taxon>Actinomycetota</taxon>
        <taxon>Actinomycetes</taxon>
        <taxon>Micrococcales</taxon>
        <taxon>Ruaniaceae</taxon>
        <taxon>Occultella</taxon>
    </lineage>
</organism>
<evidence type="ECO:0000259" key="1">
    <source>
        <dbReference type="PROSITE" id="PS51384"/>
    </source>
</evidence>
<reference evidence="2 3" key="1">
    <citation type="submission" date="2019-11" db="EMBL/GenBank/DDBJ databases">
        <authorList>
            <person name="Criscuolo A."/>
        </authorList>
    </citation>
    <scope>NUCLEOTIDE SEQUENCE [LARGE SCALE GENOMIC DNA]</scope>
    <source>
        <strain evidence="2">CIP111667</strain>
    </source>
</reference>
<evidence type="ECO:0000313" key="2">
    <source>
        <dbReference type="EMBL" id="VZO35794.1"/>
    </source>
</evidence>
<dbReference type="GO" id="GO:0016491">
    <property type="term" value="F:oxidoreductase activity"/>
    <property type="evidence" value="ECO:0007669"/>
    <property type="project" value="InterPro"/>
</dbReference>
<dbReference type="InterPro" id="IPR013113">
    <property type="entry name" value="SIP_FAD-bd"/>
</dbReference>
<dbReference type="InterPro" id="IPR039261">
    <property type="entry name" value="FNR_nucleotide-bd"/>
</dbReference>